<dbReference type="Proteomes" id="UP001335737">
    <property type="component" value="Unassembled WGS sequence"/>
</dbReference>
<comment type="caution">
    <text evidence="2">The sequence shown here is derived from an EMBL/GenBank/DDBJ whole genome shotgun (WGS) entry which is preliminary data.</text>
</comment>
<feature type="transmembrane region" description="Helical" evidence="1">
    <location>
        <begin position="68"/>
        <end position="88"/>
    </location>
</feature>
<sequence length="98" mass="11312">MPICAHCGKRWSYRETLKKSFRIKMICAYCHEGNYYSARGRMKSTIIPVVVSPFILFSSILLDLSVTWVTVLAIVLLVIILSVTPFWIELSKEEEALW</sequence>
<protein>
    <recommendedName>
        <fullName evidence="4">Cxxc_20_cxxc protein</fullName>
    </recommendedName>
</protein>
<evidence type="ECO:0000313" key="2">
    <source>
        <dbReference type="EMBL" id="MEC5425040.1"/>
    </source>
</evidence>
<dbReference type="RefSeq" id="WP_327608599.1">
    <property type="nucleotide sequence ID" value="NZ_JARZFX010000010.1"/>
</dbReference>
<keyword evidence="1" id="KW-0812">Transmembrane</keyword>
<name>A0ABU6KJI4_9BACI</name>
<organism evidence="2 3">
    <name type="scientific">Virgibacillus tibetensis</name>
    <dbReference type="NCBI Taxonomy" id="3042313"/>
    <lineage>
        <taxon>Bacteria</taxon>
        <taxon>Bacillati</taxon>
        <taxon>Bacillota</taxon>
        <taxon>Bacilli</taxon>
        <taxon>Bacillales</taxon>
        <taxon>Bacillaceae</taxon>
        <taxon>Virgibacillus</taxon>
    </lineage>
</organism>
<gene>
    <name evidence="2" type="ORF">QGM71_16255</name>
</gene>
<evidence type="ECO:0008006" key="4">
    <source>
        <dbReference type="Google" id="ProtNLM"/>
    </source>
</evidence>
<keyword evidence="1" id="KW-0472">Membrane</keyword>
<dbReference type="NCBIfam" id="TIGR04104">
    <property type="entry name" value="cxxc_20_cxxc"/>
    <property type="match status" value="1"/>
</dbReference>
<dbReference type="EMBL" id="JARZFX010000010">
    <property type="protein sequence ID" value="MEC5425040.1"/>
    <property type="molecule type" value="Genomic_DNA"/>
</dbReference>
<accession>A0ABU6KJI4</accession>
<proteinExistence type="predicted"/>
<evidence type="ECO:0000313" key="3">
    <source>
        <dbReference type="Proteomes" id="UP001335737"/>
    </source>
</evidence>
<keyword evidence="1" id="KW-1133">Transmembrane helix</keyword>
<keyword evidence="3" id="KW-1185">Reference proteome</keyword>
<dbReference type="InterPro" id="IPR026369">
    <property type="entry name" value="CxxC_20_CxxC"/>
</dbReference>
<evidence type="ECO:0000256" key="1">
    <source>
        <dbReference type="SAM" id="Phobius"/>
    </source>
</evidence>
<reference evidence="2 3" key="1">
    <citation type="journal article" date="2024" name="Int. J. Syst. Evol. Microbiol.">
        <title>Virgibacillus tibetensis sp. nov., isolated from salt lake on the Tibetan Plateau of China.</title>
        <authorList>
            <person name="Phurbu D."/>
            <person name="Liu Z.-X."/>
            <person name="Wang R."/>
            <person name="Zheng Y.-Y."/>
            <person name="Liu H.-C."/>
            <person name="Zhou Y.-G."/>
            <person name="Yu Y.-J."/>
            <person name="Li A.-H."/>
        </authorList>
    </citation>
    <scope>NUCLEOTIDE SEQUENCE [LARGE SCALE GENOMIC DNA]</scope>
    <source>
        <strain evidence="2 3">C22-A2</strain>
    </source>
</reference>
<feature type="transmembrane region" description="Helical" evidence="1">
    <location>
        <begin position="45"/>
        <end position="62"/>
    </location>
</feature>